<organism evidence="1 2">
    <name type="scientific">Castanea mollissima</name>
    <name type="common">Chinese chestnut</name>
    <dbReference type="NCBI Taxonomy" id="60419"/>
    <lineage>
        <taxon>Eukaryota</taxon>
        <taxon>Viridiplantae</taxon>
        <taxon>Streptophyta</taxon>
        <taxon>Embryophyta</taxon>
        <taxon>Tracheophyta</taxon>
        <taxon>Spermatophyta</taxon>
        <taxon>Magnoliopsida</taxon>
        <taxon>eudicotyledons</taxon>
        <taxon>Gunneridae</taxon>
        <taxon>Pentapetalae</taxon>
        <taxon>rosids</taxon>
        <taxon>fabids</taxon>
        <taxon>Fagales</taxon>
        <taxon>Fagaceae</taxon>
        <taxon>Castanea</taxon>
    </lineage>
</organism>
<name>A0A8J4QMY4_9ROSI</name>
<reference evidence="1" key="1">
    <citation type="submission" date="2020-03" db="EMBL/GenBank/DDBJ databases">
        <title>Castanea mollissima Vanexum genome sequencing.</title>
        <authorList>
            <person name="Staton M."/>
        </authorList>
    </citation>
    <scope>NUCLEOTIDE SEQUENCE</scope>
    <source>
        <tissue evidence="1">Leaf</tissue>
    </source>
</reference>
<dbReference type="EMBL" id="JRKL02003598">
    <property type="protein sequence ID" value="KAF3954757.1"/>
    <property type="molecule type" value="Genomic_DNA"/>
</dbReference>
<dbReference type="Pfam" id="PF03140">
    <property type="entry name" value="DUF247"/>
    <property type="match status" value="2"/>
</dbReference>
<dbReference type="PANTHER" id="PTHR31170:SF9">
    <property type="entry name" value="PROTEIN, PUTATIVE (DUF247)-RELATED"/>
    <property type="match status" value="1"/>
</dbReference>
<keyword evidence="2" id="KW-1185">Reference proteome</keyword>
<dbReference type="PANTHER" id="PTHR31170">
    <property type="entry name" value="BNAC04G53230D PROTEIN"/>
    <property type="match status" value="1"/>
</dbReference>
<comment type="caution">
    <text evidence="1">The sequence shown here is derived from an EMBL/GenBank/DDBJ whole genome shotgun (WGS) entry which is preliminary data.</text>
</comment>
<protein>
    <submittedName>
        <fullName evidence="1">Uncharacterized protein</fullName>
    </submittedName>
</protein>
<gene>
    <name evidence="1" type="ORF">CMV_019945</name>
</gene>
<dbReference type="InterPro" id="IPR004158">
    <property type="entry name" value="DUF247_pln"/>
</dbReference>
<dbReference type="AlphaFoldDB" id="A0A8J4QMY4"/>
<dbReference type="OrthoDB" id="591587at2759"/>
<dbReference type="Proteomes" id="UP000737018">
    <property type="component" value="Unassembled WGS sequence"/>
</dbReference>
<sequence length="478" mass="56629">MRYFYYPWEFKSTGQPIETLHNAKKLDEAGVIFEKADGRRLLDIQFKKSNLTEIFPCFTCTWLLRCLPFFKRFPCLVNTQTFLEVPRLEVHDETEGIFRNLMALEQCHYPFEAYICHYIVLLDYLINTRDDVELCCQYKAEASPSNTICRKKGTWYMKKMSTSGADCSNGKEVQCSEFIIDVENVGPPKRHSKCCIYKVSNKLREVKEEAYTPKLISIGPVHHVHNKKEHDNMLSCPLLYNKGKDNKKEQDHKKELENMEILKKRYFNEFFCQTTCKGQEVFANIIEKSEENIRYCYAEEISLPKKKDFVQMILLDSIFIIALFLRTDARGRYEEDDYILSQPWLEEGIKRDLILLENQLPFFILDDLYHHIGGFQSFHNSFLNLAWNYFFPYDNYKNIPNKKDVKHFTDLQRYFFYSPKLESTNSIIAHLYSATKLDTAGLNFKKWEKKTPEEDRRLLDIRMKKPNPLEICPCFNCS</sequence>
<accession>A0A8J4QMY4</accession>
<proteinExistence type="predicted"/>
<evidence type="ECO:0000313" key="1">
    <source>
        <dbReference type="EMBL" id="KAF3954757.1"/>
    </source>
</evidence>
<evidence type="ECO:0000313" key="2">
    <source>
        <dbReference type="Proteomes" id="UP000737018"/>
    </source>
</evidence>